<dbReference type="EMBL" id="VIIS01001477">
    <property type="protein sequence ID" value="KAF0297686.1"/>
    <property type="molecule type" value="Genomic_DNA"/>
</dbReference>
<keyword evidence="3" id="KW-1185">Reference proteome</keyword>
<comment type="caution">
    <text evidence="2">The sequence shown here is derived from an EMBL/GenBank/DDBJ whole genome shotgun (WGS) entry which is preliminary data.</text>
</comment>
<feature type="compositionally biased region" description="Pro residues" evidence="1">
    <location>
        <begin position="100"/>
        <end position="109"/>
    </location>
</feature>
<protein>
    <submittedName>
        <fullName evidence="2">Uncharacterized protein</fullName>
    </submittedName>
</protein>
<accession>A0A6A4VSE2</accession>
<evidence type="ECO:0000313" key="2">
    <source>
        <dbReference type="EMBL" id="KAF0297686.1"/>
    </source>
</evidence>
<sequence length="135" mass="14649">MTYVTRRMATVRSNLAAITGRSGGAAAVSGAGRTPWAAAEDGRPGCAAFLSLLWTRDDGQELMVDGEGPVEERVLCPPLERFSFTSWSVDQEQDNERMEMPPPPAPPPADPRHRFDMNAPPHSPIAEEDPMFGGK</sequence>
<proteinExistence type="predicted"/>
<dbReference type="OrthoDB" id="362021at2759"/>
<evidence type="ECO:0000313" key="3">
    <source>
        <dbReference type="Proteomes" id="UP000440578"/>
    </source>
</evidence>
<feature type="compositionally biased region" description="Acidic residues" evidence="1">
    <location>
        <begin position="126"/>
        <end position="135"/>
    </location>
</feature>
<evidence type="ECO:0000256" key="1">
    <source>
        <dbReference type="SAM" id="MobiDB-lite"/>
    </source>
</evidence>
<organism evidence="2 3">
    <name type="scientific">Amphibalanus amphitrite</name>
    <name type="common">Striped barnacle</name>
    <name type="synonym">Balanus amphitrite</name>
    <dbReference type="NCBI Taxonomy" id="1232801"/>
    <lineage>
        <taxon>Eukaryota</taxon>
        <taxon>Metazoa</taxon>
        <taxon>Ecdysozoa</taxon>
        <taxon>Arthropoda</taxon>
        <taxon>Crustacea</taxon>
        <taxon>Multicrustacea</taxon>
        <taxon>Cirripedia</taxon>
        <taxon>Thoracica</taxon>
        <taxon>Thoracicalcarea</taxon>
        <taxon>Balanomorpha</taxon>
        <taxon>Balanoidea</taxon>
        <taxon>Balanidae</taxon>
        <taxon>Amphibalaninae</taxon>
        <taxon>Amphibalanus</taxon>
    </lineage>
</organism>
<name>A0A6A4VSE2_AMPAM</name>
<reference evidence="2 3" key="1">
    <citation type="submission" date="2019-07" db="EMBL/GenBank/DDBJ databases">
        <title>Draft genome assembly of a fouling barnacle, Amphibalanus amphitrite (Darwin, 1854): The first reference genome for Thecostraca.</title>
        <authorList>
            <person name="Kim W."/>
        </authorList>
    </citation>
    <scope>NUCLEOTIDE SEQUENCE [LARGE SCALE GENOMIC DNA]</scope>
    <source>
        <strain evidence="2">SNU_AA5</strain>
        <tissue evidence="2">Soma without cirri and trophi</tissue>
    </source>
</reference>
<feature type="region of interest" description="Disordered" evidence="1">
    <location>
        <begin position="85"/>
        <end position="135"/>
    </location>
</feature>
<dbReference type="Proteomes" id="UP000440578">
    <property type="component" value="Unassembled WGS sequence"/>
</dbReference>
<gene>
    <name evidence="2" type="ORF">FJT64_004892</name>
</gene>
<dbReference type="AlphaFoldDB" id="A0A6A4VSE2"/>